<protein>
    <recommendedName>
        <fullName evidence="3">DUF4920 domain-containing protein</fullName>
    </recommendedName>
</protein>
<sequence>MLCSDRKSPSPSPHASRTPLFSLTVPKRKTAMSTLGRLCSLPVLFCFAVLAGACQSEPSSPPDAAAQDVQTYGASVDTAAARAAAEVAAKPSRLADTTVTVRGRISTVCQKKGCWLALDTGTAMPIRVLVPRTDDGYEFTVPTTLAGEATVTGTLRTVELDSATQNHLAEDGAASARAREVQIAATGIRVVPDA</sequence>
<evidence type="ECO:0000313" key="1">
    <source>
        <dbReference type="EMBL" id="ABC44314.1"/>
    </source>
</evidence>
<evidence type="ECO:0008006" key="3">
    <source>
        <dbReference type="Google" id="ProtNLM"/>
    </source>
</evidence>
<dbReference type="InterPro" id="IPR032577">
    <property type="entry name" value="DUF4920"/>
</dbReference>
<dbReference type="AlphaFoldDB" id="Q2S4S5"/>
<keyword evidence="2" id="KW-1185">Reference proteome</keyword>
<organism evidence="1 2">
    <name type="scientific">Salinibacter ruber (strain DSM 13855 / M31)</name>
    <dbReference type="NCBI Taxonomy" id="309807"/>
    <lineage>
        <taxon>Bacteria</taxon>
        <taxon>Pseudomonadati</taxon>
        <taxon>Rhodothermota</taxon>
        <taxon>Rhodothermia</taxon>
        <taxon>Rhodothermales</taxon>
        <taxon>Salinibacteraceae</taxon>
        <taxon>Salinibacter</taxon>
    </lineage>
</organism>
<accession>Q2S4S5</accession>
<dbReference type="Proteomes" id="UP000008674">
    <property type="component" value="Chromosome"/>
</dbReference>
<dbReference type="EMBL" id="CP000159">
    <property type="protein sequence ID" value="ABC44314.1"/>
    <property type="molecule type" value="Genomic_DNA"/>
</dbReference>
<dbReference type="OrthoDB" id="129527at2"/>
<dbReference type="EnsemblBacteria" id="ABC44314">
    <property type="protein sequence ID" value="ABC44314"/>
    <property type="gene ID" value="SRU_0668"/>
</dbReference>
<gene>
    <name evidence="1" type="ordered locus">SRU_0668</name>
</gene>
<evidence type="ECO:0000313" key="2">
    <source>
        <dbReference type="Proteomes" id="UP000008674"/>
    </source>
</evidence>
<reference evidence="1 2" key="1">
    <citation type="journal article" date="2005" name="Proc. Natl. Acad. Sci. U.S.A.">
        <title>The genome of Salinibacter ruber: convergence and gene exchange among hyperhalophilic bacteria and archaea.</title>
        <authorList>
            <person name="Mongodin E.F."/>
            <person name="Nelson K.E."/>
            <person name="Daugherty S."/>
            <person name="Deboy R.T."/>
            <person name="Wister J."/>
            <person name="Khouri H."/>
            <person name="Weidman J."/>
            <person name="Walsh D.A."/>
            <person name="Papke R.T."/>
            <person name="Sanchez Perez G."/>
            <person name="Sharma A.K."/>
            <person name="Nesbo C.L."/>
            <person name="MacLeod D."/>
            <person name="Bapteste E."/>
            <person name="Doolittle W.F."/>
            <person name="Charlebois R.L."/>
            <person name="Legault B."/>
            <person name="Rodriguez-Valera F."/>
        </authorList>
    </citation>
    <scope>NUCLEOTIDE SEQUENCE [LARGE SCALE GENOMIC DNA]</scope>
    <source>
        <strain evidence="2">DSM 13855 / CECT 5946 / M31</strain>
    </source>
</reference>
<dbReference type="HOGENOM" id="CLU_1401579_0_0_10"/>
<proteinExistence type="predicted"/>
<dbReference type="Pfam" id="PF16267">
    <property type="entry name" value="DUF4920"/>
    <property type="match status" value="1"/>
</dbReference>
<dbReference type="KEGG" id="sru:SRU_0668"/>
<name>Q2S4S5_SALRD</name>
<dbReference type="STRING" id="309807.SRU_0668"/>